<keyword evidence="4" id="KW-1185">Reference proteome</keyword>
<evidence type="ECO:0000256" key="1">
    <source>
        <dbReference type="ARBA" id="ARBA00010890"/>
    </source>
</evidence>
<dbReference type="InterPro" id="IPR013783">
    <property type="entry name" value="Ig-like_fold"/>
</dbReference>
<dbReference type="InterPro" id="IPR056621">
    <property type="entry name" value="FN3_IL27B_N"/>
</dbReference>
<dbReference type="CDD" id="cd00063">
    <property type="entry name" value="FN3"/>
    <property type="match status" value="1"/>
</dbReference>
<dbReference type="SUPFAM" id="SSF49265">
    <property type="entry name" value="Fibronectin type III"/>
    <property type="match status" value="1"/>
</dbReference>
<dbReference type="InterPro" id="IPR036116">
    <property type="entry name" value="FN3_sf"/>
</dbReference>
<dbReference type="InterPro" id="IPR003961">
    <property type="entry name" value="FN3_dom"/>
</dbReference>
<dbReference type="GeneTree" id="ENSGT00940000160050"/>
<dbReference type="Ensembl" id="ENSHCOT00000019981.1">
    <property type="protein sequence ID" value="ENSHCOP00000012811.1"/>
    <property type="gene ID" value="ENSHCOG00000015901.1"/>
</dbReference>
<proteinExistence type="inferred from homology"/>
<feature type="domain" description="Fibronectin type-III" evidence="2">
    <location>
        <begin position="138"/>
        <end position="237"/>
    </location>
</feature>
<dbReference type="Gene3D" id="2.60.40.10">
    <property type="entry name" value="Immunoglobulins"/>
    <property type="match status" value="1"/>
</dbReference>
<accession>A0A3Q2Y5J6</accession>
<dbReference type="PANTHER" id="PTHR48483:SF2">
    <property type="entry name" value="INTERLEUKIN-27 SUBUNIT BETA"/>
    <property type="match status" value="1"/>
</dbReference>
<reference evidence="3" key="1">
    <citation type="submission" date="2025-08" db="UniProtKB">
        <authorList>
            <consortium name="Ensembl"/>
        </authorList>
    </citation>
    <scope>IDENTIFICATION</scope>
</reference>
<evidence type="ECO:0000313" key="3">
    <source>
        <dbReference type="Ensembl" id="ENSHCOP00000012811.1"/>
    </source>
</evidence>
<name>A0A3Q2Y5J6_HIPCM</name>
<dbReference type="PRINTS" id="PR00014">
    <property type="entry name" value="FNTYPEIII"/>
</dbReference>
<dbReference type="STRING" id="109280.ENSHCOP00000012811"/>
<reference evidence="3" key="2">
    <citation type="submission" date="2025-09" db="UniProtKB">
        <authorList>
            <consortium name="Ensembl"/>
        </authorList>
    </citation>
    <scope>IDENTIFICATION</scope>
</reference>
<dbReference type="PANTHER" id="PTHR48483">
    <property type="entry name" value="INTERLEUKIN-27 SUBUNIT BETA"/>
    <property type="match status" value="1"/>
</dbReference>
<dbReference type="Proteomes" id="UP000264820">
    <property type="component" value="Unplaced"/>
</dbReference>
<organism evidence="3 4">
    <name type="scientific">Hippocampus comes</name>
    <name type="common">Tiger tail seahorse</name>
    <dbReference type="NCBI Taxonomy" id="109280"/>
    <lineage>
        <taxon>Eukaryota</taxon>
        <taxon>Metazoa</taxon>
        <taxon>Chordata</taxon>
        <taxon>Craniata</taxon>
        <taxon>Vertebrata</taxon>
        <taxon>Euteleostomi</taxon>
        <taxon>Actinopterygii</taxon>
        <taxon>Neopterygii</taxon>
        <taxon>Teleostei</taxon>
        <taxon>Neoteleostei</taxon>
        <taxon>Acanthomorphata</taxon>
        <taxon>Syngnathiaria</taxon>
        <taxon>Syngnathiformes</taxon>
        <taxon>Syngnathoidei</taxon>
        <taxon>Syngnathidae</taxon>
        <taxon>Hippocampus</taxon>
    </lineage>
</organism>
<protein>
    <submittedName>
        <fullName evidence="3">Epstein-Barr virus induced 3</fullName>
    </submittedName>
</protein>
<dbReference type="PROSITE" id="PS50853">
    <property type="entry name" value="FN3"/>
    <property type="match status" value="2"/>
</dbReference>
<evidence type="ECO:0000313" key="4">
    <source>
        <dbReference type="Proteomes" id="UP000264820"/>
    </source>
</evidence>
<dbReference type="Pfam" id="PF24031">
    <property type="entry name" value="FN3_IL27B_N"/>
    <property type="match status" value="1"/>
</dbReference>
<dbReference type="Pfam" id="PF00041">
    <property type="entry name" value="fn3"/>
    <property type="match status" value="1"/>
</dbReference>
<evidence type="ECO:0000259" key="2">
    <source>
        <dbReference type="PROSITE" id="PS50853"/>
    </source>
</evidence>
<comment type="similarity">
    <text evidence="1">Belongs to the type I cytokine receptor family. Type 3 subfamily.</text>
</comment>
<sequence>AASLISTTSIHPLSIPPTLIGPNSPLHALVIIFIHLVCRFSYLPTKPSAHCWCASYPNVTFCSWTEPPGSHPLDYIVSYRYNPVITAAGSATTLWHCHLPDLKLLTDYVINVTTVSSSGSSSVHLSSFMLEDVVKPDPPVDVKVSPHNARNVLMEWSPPPTWIYLDMAPLKYQITYRWNHKGQAKSVSLGPLESTSVELKGLSPGREYVFQVCAMDLLGLGQCSQWSSPVIVTLPTL</sequence>
<dbReference type="InterPro" id="IPR053073">
    <property type="entry name" value="IL11/IL27_subunit_beta"/>
</dbReference>
<dbReference type="AlphaFoldDB" id="A0A3Q2Y5J6"/>
<feature type="domain" description="Fibronectin type-III" evidence="2">
    <location>
        <begin position="43"/>
        <end position="137"/>
    </location>
</feature>
<dbReference type="SMART" id="SM00060">
    <property type="entry name" value="FN3"/>
    <property type="match status" value="2"/>
</dbReference>